<dbReference type="FunFam" id="1.10.10.10:FF:000001">
    <property type="entry name" value="LysR family transcriptional regulator"/>
    <property type="match status" value="1"/>
</dbReference>
<evidence type="ECO:0000256" key="1">
    <source>
        <dbReference type="ARBA" id="ARBA00009437"/>
    </source>
</evidence>
<reference evidence="6" key="1">
    <citation type="submission" date="2018-06" db="EMBL/GenBank/DDBJ databases">
        <authorList>
            <person name="Zhirakovskaya E."/>
        </authorList>
    </citation>
    <scope>NUCLEOTIDE SEQUENCE</scope>
</reference>
<keyword evidence="3" id="KW-0238">DNA-binding</keyword>
<dbReference type="PROSITE" id="PS50931">
    <property type="entry name" value="HTH_LYSR"/>
    <property type="match status" value="1"/>
</dbReference>
<dbReference type="PANTHER" id="PTHR30537">
    <property type="entry name" value="HTH-TYPE TRANSCRIPTIONAL REGULATOR"/>
    <property type="match status" value="1"/>
</dbReference>
<dbReference type="InterPro" id="IPR058163">
    <property type="entry name" value="LysR-type_TF_proteobact-type"/>
</dbReference>
<evidence type="ECO:0000259" key="5">
    <source>
        <dbReference type="PROSITE" id="PS50931"/>
    </source>
</evidence>
<dbReference type="InterPro" id="IPR000847">
    <property type="entry name" value="LysR_HTH_N"/>
</dbReference>
<dbReference type="PANTHER" id="PTHR30537:SF20">
    <property type="entry name" value="TRANSCRIPTIONAL REGULATORY PROTEIN"/>
    <property type="match status" value="1"/>
</dbReference>
<feature type="domain" description="HTH lysR-type" evidence="5">
    <location>
        <begin position="1"/>
        <end position="58"/>
    </location>
</feature>
<comment type="similarity">
    <text evidence="1">Belongs to the LysR transcriptional regulatory family.</text>
</comment>
<dbReference type="PRINTS" id="PR00039">
    <property type="entry name" value="HTHLYSR"/>
</dbReference>
<dbReference type="InterPro" id="IPR005119">
    <property type="entry name" value="LysR_subst-bd"/>
</dbReference>
<keyword evidence="4" id="KW-0804">Transcription</keyword>
<dbReference type="Gene3D" id="1.10.10.10">
    <property type="entry name" value="Winged helix-like DNA-binding domain superfamily/Winged helix DNA-binding domain"/>
    <property type="match status" value="1"/>
</dbReference>
<dbReference type="CDD" id="cd08422">
    <property type="entry name" value="PBP2_CrgA_like"/>
    <property type="match status" value="1"/>
</dbReference>
<dbReference type="SUPFAM" id="SSF53850">
    <property type="entry name" value="Periplasmic binding protein-like II"/>
    <property type="match status" value="1"/>
</dbReference>
<dbReference type="AlphaFoldDB" id="A0A3B0RW26"/>
<dbReference type="Pfam" id="PF03466">
    <property type="entry name" value="LysR_substrate"/>
    <property type="match status" value="1"/>
</dbReference>
<evidence type="ECO:0000256" key="2">
    <source>
        <dbReference type="ARBA" id="ARBA00023015"/>
    </source>
</evidence>
<organism evidence="6">
    <name type="scientific">hydrothermal vent metagenome</name>
    <dbReference type="NCBI Taxonomy" id="652676"/>
    <lineage>
        <taxon>unclassified sequences</taxon>
        <taxon>metagenomes</taxon>
        <taxon>ecological metagenomes</taxon>
    </lineage>
</organism>
<dbReference type="EMBL" id="UOED01000107">
    <property type="protein sequence ID" value="VAV96189.1"/>
    <property type="molecule type" value="Genomic_DNA"/>
</dbReference>
<dbReference type="SUPFAM" id="SSF46785">
    <property type="entry name" value="Winged helix' DNA-binding domain"/>
    <property type="match status" value="1"/>
</dbReference>
<dbReference type="InterPro" id="IPR036388">
    <property type="entry name" value="WH-like_DNA-bd_sf"/>
</dbReference>
<evidence type="ECO:0000313" key="6">
    <source>
        <dbReference type="EMBL" id="VAV96189.1"/>
    </source>
</evidence>
<accession>A0A3B0RW26</accession>
<name>A0A3B0RW26_9ZZZZ</name>
<dbReference type="InterPro" id="IPR036390">
    <property type="entry name" value="WH_DNA-bd_sf"/>
</dbReference>
<dbReference type="GO" id="GO:0043565">
    <property type="term" value="F:sequence-specific DNA binding"/>
    <property type="evidence" value="ECO:0007669"/>
    <property type="project" value="TreeGrafter"/>
</dbReference>
<evidence type="ECO:0000256" key="4">
    <source>
        <dbReference type="ARBA" id="ARBA00023163"/>
    </source>
</evidence>
<gene>
    <name evidence="6" type="ORF">MNBD_ALPHA02-2369</name>
</gene>
<sequence length="294" mass="33547">MDWDKLRIFHVVASSGSFTHAGEKLYLSQSAVSRQIRGLEESLNTVLFNRHARGLSLTDEGETLFKTAEEVVSKIHVTEQQLIEGTDVPRGELKVTTTSGFGSTWMINHIRLFIEKYPEIHVQLLVNDSDLDLTTREADVAIRFRTAHQLDLIQKQIAVFHHHLYAAPEYLSRKGRPKTINDLDDHDLITYGDVVHGPSRDIDWILNREDGEKRTPILRINSIYGVLQAIKSGLGIAALPDYLVKGSTNVVQILKDFDGPEFPAYLVYTQESRNSRRIQVFRDFIKEQFKSSQF</sequence>
<evidence type="ECO:0000256" key="3">
    <source>
        <dbReference type="ARBA" id="ARBA00023125"/>
    </source>
</evidence>
<keyword evidence="2" id="KW-0805">Transcription regulation</keyword>
<dbReference type="Pfam" id="PF00126">
    <property type="entry name" value="HTH_1"/>
    <property type="match status" value="1"/>
</dbReference>
<dbReference type="Gene3D" id="3.40.190.290">
    <property type="match status" value="1"/>
</dbReference>
<protein>
    <submittedName>
        <fullName evidence="6">Transcriptional regulator, LysR family</fullName>
    </submittedName>
</protein>
<dbReference type="GO" id="GO:0003700">
    <property type="term" value="F:DNA-binding transcription factor activity"/>
    <property type="evidence" value="ECO:0007669"/>
    <property type="project" value="InterPro"/>
</dbReference>
<proteinExistence type="inferred from homology"/>
<dbReference type="GO" id="GO:0006351">
    <property type="term" value="P:DNA-templated transcription"/>
    <property type="evidence" value="ECO:0007669"/>
    <property type="project" value="TreeGrafter"/>
</dbReference>